<feature type="domain" description="Alkylated DNA repair protein AlkB homologue 8 N-terminal" evidence="16">
    <location>
        <begin position="25"/>
        <end position="65"/>
    </location>
</feature>
<evidence type="ECO:0000256" key="8">
    <source>
        <dbReference type="ARBA" id="ARBA00023136"/>
    </source>
</evidence>
<dbReference type="GO" id="GO:0070588">
    <property type="term" value="P:calcium ion transmembrane transport"/>
    <property type="evidence" value="ECO:0007669"/>
    <property type="project" value="TreeGrafter"/>
</dbReference>
<dbReference type="EMBL" id="RHFK02000006">
    <property type="protein sequence ID" value="TWW74370.1"/>
    <property type="molecule type" value="Genomic_DNA"/>
</dbReference>
<evidence type="ECO:0000256" key="12">
    <source>
        <dbReference type="ARBA" id="ARBA00023303"/>
    </source>
</evidence>
<feature type="compositionally biased region" description="Basic and acidic residues" evidence="14">
    <location>
        <begin position="719"/>
        <end position="731"/>
    </location>
</feature>
<keyword evidence="3" id="KW-0813">Transport</keyword>
<keyword evidence="18" id="KW-1185">Reference proteome</keyword>
<dbReference type="Pfam" id="PF09004">
    <property type="entry name" value="ALKBH8_N"/>
    <property type="match status" value="1"/>
</dbReference>
<feature type="compositionally biased region" description="Polar residues" evidence="14">
    <location>
        <begin position="493"/>
        <end position="523"/>
    </location>
</feature>
<dbReference type="NCBIfam" id="TIGR00863">
    <property type="entry name" value="P2X"/>
    <property type="match status" value="1"/>
</dbReference>
<keyword evidence="4" id="KW-1003">Cell membrane</keyword>
<dbReference type="InterPro" id="IPR059116">
    <property type="entry name" value="P2X_receptor"/>
</dbReference>
<feature type="transmembrane region" description="Helical" evidence="15">
    <location>
        <begin position="645"/>
        <end position="670"/>
    </location>
</feature>
<accession>A0A5C6P817</accession>
<evidence type="ECO:0000256" key="11">
    <source>
        <dbReference type="ARBA" id="ARBA00023286"/>
    </source>
</evidence>
<dbReference type="InterPro" id="IPR001429">
    <property type="entry name" value="P2X_purnocptor"/>
</dbReference>
<evidence type="ECO:0000256" key="3">
    <source>
        <dbReference type="ARBA" id="ARBA00022448"/>
    </source>
</evidence>
<dbReference type="GO" id="GO:0098794">
    <property type="term" value="C:postsynapse"/>
    <property type="evidence" value="ECO:0007669"/>
    <property type="project" value="GOC"/>
</dbReference>
<dbReference type="Proteomes" id="UP000324091">
    <property type="component" value="Chromosome 14"/>
</dbReference>
<keyword evidence="11" id="KW-1071">Ligand-gated ion channel</keyword>
<feature type="compositionally biased region" description="Basic and acidic residues" evidence="14">
    <location>
        <begin position="701"/>
        <end position="711"/>
    </location>
</feature>
<comment type="caution">
    <text evidence="17">The sequence shown here is derived from an EMBL/GenBank/DDBJ whole genome shotgun (WGS) entry which is preliminary data.</text>
</comment>
<evidence type="ECO:0000256" key="9">
    <source>
        <dbReference type="ARBA" id="ARBA00023157"/>
    </source>
</evidence>
<dbReference type="PANTHER" id="PTHR10125:SF12">
    <property type="entry name" value="P2X PURINOCEPTOR 5"/>
    <property type="match status" value="1"/>
</dbReference>
<organism evidence="17 18">
    <name type="scientific">Takifugu flavidus</name>
    <name type="common">sansaifugu</name>
    <dbReference type="NCBI Taxonomy" id="433684"/>
    <lineage>
        <taxon>Eukaryota</taxon>
        <taxon>Metazoa</taxon>
        <taxon>Chordata</taxon>
        <taxon>Craniata</taxon>
        <taxon>Vertebrata</taxon>
        <taxon>Euteleostomi</taxon>
        <taxon>Actinopterygii</taxon>
        <taxon>Neopterygii</taxon>
        <taxon>Teleostei</taxon>
        <taxon>Neoteleostei</taxon>
        <taxon>Acanthomorphata</taxon>
        <taxon>Eupercaria</taxon>
        <taxon>Tetraodontiformes</taxon>
        <taxon>Tetradontoidea</taxon>
        <taxon>Tetraodontidae</taxon>
        <taxon>Takifugu</taxon>
    </lineage>
</organism>
<evidence type="ECO:0000256" key="14">
    <source>
        <dbReference type="SAM" id="MobiDB-lite"/>
    </source>
</evidence>
<keyword evidence="10" id="KW-0325">Glycoprotein</keyword>
<keyword evidence="7" id="KW-0406">Ion transport</keyword>
<comment type="subcellular location">
    <subcellularLocation>
        <location evidence="1">Cell membrane</location>
        <topology evidence="1">Multi-pass membrane protein</topology>
    </subcellularLocation>
</comment>
<protein>
    <submittedName>
        <fullName evidence="17">P2X purinoceptor 5</fullName>
    </submittedName>
</protein>
<comment type="catalytic activity">
    <reaction evidence="13">
        <text>Ca(2+)(in) = Ca(2+)(out)</text>
        <dbReference type="Rhea" id="RHEA:29671"/>
        <dbReference type="ChEBI" id="CHEBI:29108"/>
    </reaction>
</comment>
<dbReference type="PANTHER" id="PTHR10125">
    <property type="entry name" value="P2X PURINOCEPTOR"/>
    <property type="match status" value="1"/>
</dbReference>
<feature type="compositionally biased region" description="Polar residues" evidence="14">
    <location>
        <begin position="738"/>
        <end position="747"/>
    </location>
</feature>
<feature type="transmembrane region" description="Helical" evidence="15">
    <location>
        <begin position="231"/>
        <end position="250"/>
    </location>
</feature>
<keyword evidence="6 15" id="KW-1133">Transmembrane helix</keyword>
<keyword evidence="8 15" id="KW-0472">Membrane</keyword>
<dbReference type="GO" id="GO:0005886">
    <property type="term" value="C:plasma membrane"/>
    <property type="evidence" value="ECO:0007669"/>
    <property type="project" value="UniProtKB-SubCell"/>
</dbReference>
<keyword evidence="12" id="KW-0407">Ion channel</keyword>
<dbReference type="GO" id="GO:0033198">
    <property type="term" value="P:response to ATP"/>
    <property type="evidence" value="ECO:0007669"/>
    <property type="project" value="InterPro"/>
</dbReference>
<feature type="region of interest" description="Disordered" evidence="14">
    <location>
        <begin position="488"/>
        <end position="531"/>
    </location>
</feature>
<dbReference type="GO" id="GO:0001614">
    <property type="term" value="F:purinergic nucleotide receptor activity"/>
    <property type="evidence" value="ECO:0007669"/>
    <property type="project" value="InterPro"/>
</dbReference>
<dbReference type="Gene3D" id="2.60.490.10">
    <property type="entry name" value="atp-gated p2x4 ion channel domain"/>
    <property type="match status" value="2"/>
</dbReference>
<dbReference type="Pfam" id="PF00864">
    <property type="entry name" value="P2X_receptor"/>
    <property type="match status" value="2"/>
</dbReference>
<feature type="region of interest" description="Disordered" evidence="14">
    <location>
        <begin position="701"/>
        <end position="785"/>
    </location>
</feature>
<dbReference type="InterPro" id="IPR015095">
    <property type="entry name" value="AlkB_hom8_N"/>
</dbReference>
<reference evidence="17 18" key="1">
    <citation type="submission" date="2019-04" db="EMBL/GenBank/DDBJ databases">
        <title>Chromosome genome assembly for Takifugu flavidus.</title>
        <authorList>
            <person name="Xiao S."/>
        </authorList>
    </citation>
    <scope>NUCLEOTIDE SEQUENCE [LARGE SCALE GENOMIC DNA]</scope>
    <source>
        <strain evidence="17">HTHZ2018</strain>
        <tissue evidence="17">Muscle</tissue>
    </source>
</reference>
<evidence type="ECO:0000256" key="2">
    <source>
        <dbReference type="ARBA" id="ARBA00009848"/>
    </source>
</evidence>
<evidence type="ECO:0000256" key="6">
    <source>
        <dbReference type="ARBA" id="ARBA00022989"/>
    </source>
</evidence>
<proteinExistence type="inferred from homology"/>
<dbReference type="PROSITE" id="PS01212">
    <property type="entry name" value="P2X_RECEPTOR"/>
    <property type="match status" value="1"/>
</dbReference>
<dbReference type="InterPro" id="IPR053792">
    <property type="entry name" value="P2X_RECEPTOR_CS"/>
</dbReference>
<evidence type="ECO:0000256" key="1">
    <source>
        <dbReference type="ARBA" id="ARBA00004651"/>
    </source>
</evidence>
<evidence type="ECO:0000256" key="13">
    <source>
        <dbReference type="ARBA" id="ARBA00036634"/>
    </source>
</evidence>
<evidence type="ECO:0000313" key="17">
    <source>
        <dbReference type="EMBL" id="TWW74370.1"/>
    </source>
</evidence>
<dbReference type="InterPro" id="IPR027309">
    <property type="entry name" value="P2X_extracellular_dom_sf"/>
</dbReference>
<evidence type="ECO:0000256" key="5">
    <source>
        <dbReference type="ARBA" id="ARBA00022692"/>
    </source>
</evidence>
<feature type="transmembrane region" description="Helical" evidence="15">
    <location>
        <begin position="58"/>
        <end position="78"/>
    </location>
</feature>
<name>A0A5C6P817_9TELE</name>
<keyword evidence="5 15" id="KW-0812">Transmembrane</keyword>
<sequence>MDSPITIVDSFHFLGTTITRDLKWEPTISSLIKKAQQRMFFLRQLRKLKLPPRMLAQFYTAIIESILTSSITVWYAGATVRDSLRLQRVVRAAEKVIGCRLPSIQDLYISRTQRCAGRITADPSHPGHGLFSPLPSGRRLRSIRTKTSRYMNSFFPSAIRLLNTNNNRLTLGQTDPSEAQTGSGGGGCSPPVWVGGGGGGGQMAGWGGFFFSLFNYKTEKYVIAENRKIGILFRIYQLAVLGYIIGWVLVVKKGYQEREETIQSSVMTKVKGVTLTNSSESGLHLWSPEDYVIPPNGERVFFIVTNYIETPNQRLSFCPESFKVPHGQCQSDDDCVEGEAVIAGHGIKTGMCLNSTGTCEIHAWCPVEYSKRPREPLLSEAENFTIYIKNFIRFPKFEFSKSNVLETSDDGYLKRCSFDKEKDLYCPIFQLGELVRWSGHDFQEMAVKVSSLPVIKMHLKTPVLMSFVSLVKIYTYKPAISRRVPLHEPGEQLQCQTSQPTSEIDYTPRTSPLPQTYSAQQQSGRRKTQSKGGSIGILIEWNCDLDKDSSQCNPEYSFTRLDMNLNHSVTSGYNFRHVLSGIFTGNPLSLFPTLLSSVIMSPCRFARYYKDQNGQTYRTLYKVYGIRFDIMINGQAGKFSIVPTLIAIGSGLALLGAGAFACDMILLYMMNTSSYYREKKFEIINFSKITLTLCQHCTSKEKTKPKDGKVGHKERRARKQAEDNFSKKPEGGEDTVGFSVTESNQPVDSRGPTIPRNTGQRYSAIVSPRAAEPRHHITFSSHNKV</sequence>
<dbReference type="GO" id="GO:0008168">
    <property type="term" value="F:methyltransferase activity"/>
    <property type="evidence" value="ECO:0007669"/>
    <property type="project" value="InterPro"/>
</dbReference>
<keyword evidence="9" id="KW-1015">Disulfide bond</keyword>
<dbReference type="GO" id="GO:0004931">
    <property type="term" value="F:extracellularly ATP-gated monoatomic cation channel activity"/>
    <property type="evidence" value="ECO:0007669"/>
    <property type="project" value="InterPro"/>
</dbReference>
<evidence type="ECO:0000256" key="15">
    <source>
        <dbReference type="SAM" id="Phobius"/>
    </source>
</evidence>
<evidence type="ECO:0000256" key="10">
    <source>
        <dbReference type="ARBA" id="ARBA00023180"/>
    </source>
</evidence>
<dbReference type="GO" id="GO:0016706">
    <property type="term" value="F:2-oxoglutarate-dependent dioxygenase activity"/>
    <property type="evidence" value="ECO:0007669"/>
    <property type="project" value="InterPro"/>
</dbReference>
<evidence type="ECO:0000313" key="18">
    <source>
        <dbReference type="Proteomes" id="UP000324091"/>
    </source>
</evidence>
<gene>
    <name evidence="17" type="ORF">D4764_14G0003710</name>
</gene>
<evidence type="ECO:0000259" key="16">
    <source>
        <dbReference type="Pfam" id="PF09004"/>
    </source>
</evidence>
<evidence type="ECO:0000256" key="4">
    <source>
        <dbReference type="ARBA" id="ARBA00022475"/>
    </source>
</evidence>
<comment type="similarity">
    <text evidence="2">Belongs to the P2X receptor family.</text>
</comment>
<evidence type="ECO:0000256" key="7">
    <source>
        <dbReference type="ARBA" id="ARBA00023065"/>
    </source>
</evidence>
<dbReference type="AlphaFoldDB" id="A0A5C6P817"/>